<evidence type="ECO:0000259" key="1">
    <source>
        <dbReference type="PROSITE" id="PS51462"/>
    </source>
</evidence>
<evidence type="ECO:0000313" key="2">
    <source>
        <dbReference type="EMBL" id="ODV87195.1"/>
    </source>
</evidence>
<proteinExistence type="predicted"/>
<dbReference type="OrthoDB" id="10261522at2759"/>
<name>A0A1E4T637_9ASCO</name>
<dbReference type="STRING" id="983967.A0A1E4T637"/>
<dbReference type="FunFam" id="3.90.79.10:FF:000019">
    <property type="entry name" value="Thiamin pyrophosphokinase, putative"/>
    <property type="match status" value="1"/>
</dbReference>
<dbReference type="CDD" id="cd03676">
    <property type="entry name" value="NUDIX_Tnr3_like"/>
    <property type="match status" value="1"/>
</dbReference>
<dbReference type="InterPro" id="IPR015797">
    <property type="entry name" value="NUDIX_hydrolase-like_dom_sf"/>
</dbReference>
<dbReference type="GO" id="GO:0044715">
    <property type="term" value="F:8-oxo-dGDP phosphatase activity"/>
    <property type="evidence" value="ECO:0007669"/>
    <property type="project" value="TreeGrafter"/>
</dbReference>
<dbReference type="InterPro" id="IPR000086">
    <property type="entry name" value="NUDIX_hydrolase_dom"/>
</dbReference>
<dbReference type="Pfam" id="PF15916">
    <property type="entry name" value="DUF4743"/>
    <property type="match status" value="1"/>
</dbReference>
<gene>
    <name evidence="2" type="ORF">CANARDRAFT_5748</name>
</gene>
<dbReference type="Pfam" id="PF00293">
    <property type="entry name" value="NUDIX"/>
    <property type="match status" value="1"/>
</dbReference>
<dbReference type="Proteomes" id="UP000094801">
    <property type="component" value="Unassembled WGS sequence"/>
</dbReference>
<dbReference type="InterPro" id="IPR031804">
    <property type="entry name" value="DUF4743"/>
</dbReference>
<keyword evidence="3" id="KW-1185">Reference proteome</keyword>
<dbReference type="PANTHER" id="PTHR13622">
    <property type="entry name" value="THIAMIN PYROPHOSPHOKINASE"/>
    <property type="match status" value="1"/>
</dbReference>
<dbReference type="Gene3D" id="3.90.79.10">
    <property type="entry name" value="Nucleoside Triphosphate Pyrophosphohydrolase"/>
    <property type="match status" value="1"/>
</dbReference>
<feature type="domain" description="Nudix hydrolase" evidence="1">
    <location>
        <begin position="135"/>
        <end position="285"/>
    </location>
</feature>
<sequence>MSYSFLDLVRMVDVIPYQEDITSSAYFKRNVYNFMSHDLSFQLGYLLPIVVEQLAKEPYVVTVNTSERIVSINPALNTLELRNEAFAKLALKWKSSELFETLKGWRDELYVIYSGVQTPYMRLERAMCPLMGVVMYGVHINGYVESNDSDVPLKIWVPRRSATKPTYPGKLDNTVAGGLGYPYGKFETCLKECYEEAGLDPSYTEKNLVYVGEISYLYQMKANDFETEAGLVQPELEYIYDLRMDADLIPHPVDNEAEDFKLMDVDEVIQRLKAGEFKHNCAGIIIEFLMRRGIISKEEPYFDEMRRKLHRVLPFPIQ</sequence>
<accession>A0A1E4T637</accession>
<organism evidence="2 3">
    <name type="scientific">[Candida] arabinofermentans NRRL YB-2248</name>
    <dbReference type="NCBI Taxonomy" id="983967"/>
    <lineage>
        <taxon>Eukaryota</taxon>
        <taxon>Fungi</taxon>
        <taxon>Dikarya</taxon>
        <taxon>Ascomycota</taxon>
        <taxon>Saccharomycotina</taxon>
        <taxon>Pichiomycetes</taxon>
        <taxon>Pichiales</taxon>
        <taxon>Pichiaceae</taxon>
        <taxon>Ogataea</taxon>
        <taxon>Ogataea/Candida clade</taxon>
    </lineage>
</organism>
<protein>
    <recommendedName>
        <fullName evidence="1">Nudix hydrolase domain-containing protein</fullName>
    </recommendedName>
</protein>
<dbReference type="SUPFAM" id="SSF55811">
    <property type="entry name" value="Nudix"/>
    <property type="match status" value="1"/>
</dbReference>
<dbReference type="EMBL" id="KV453848">
    <property type="protein sequence ID" value="ODV87195.1"/>
    <property type="molecule type" value="Genomic_DNA"/>
</dbReference>
<dbReference type="PANTHER" id="PTHR13622:SF8">
    <property type="entry name" value="THIAMIN PYROPHOSPHOKINASE 1"/>
    <property type="match status" value="1"/>
</dbReference>
<dbReference type="PROSITE" id="PS51462">
    <property type="entry name" value="NUDIX"/>
    <property type="match status" value="1"/>
</dbReference>
<dbReference type="AlphaFoldDB" id="A0A1E4T637"/>
<evidence type="ECO:0000313" key="3">
    <source>
        <dbReference type="Proteomes" id="UP000094801"/>
    </source>
</evidence>
<reference evidence="3" key="1">
    <citation type="submission" date="2016-04" db="EMBL/GenBank/DDBJ databases">
        <title>Comparative genomics of biotechnologically important yeasts.</title>
        <authorList>
            <consortium name="DOE Joint Genome Institute"/>
            <person name="Riley R."/>
            <person name="Haridas S."/>
            <person name="Wolfe K.H."/>
            <person name="Lopes M.R."/>
            <person name="Hittinger C.T."/>
            <person name="Goker M."/>
            <person name="Salamov A."/>
            <person name="Wisecaver J."/>
            <person name="Long T.M."/>
            <person name="Aerts A.L."/>
            <person name="Barry K."/>
            <person name="Choi C."/>
            <person name="Clum A."/>
            <person name="Coughlan A.Y."/>
            <person name="Deshpande S."/>
            <person name="Douglass A.P."/>
            <person name="Hanson S.J."/>
            <person name="Klenk H.-P."/>
            <person name="Labutti K."/>
            <person name="Lapidus A."/>
            <person name="Lindquist E."/>
            <person name="Lipzen A."/>
            <person name="Meier-Kolthoff J.P."/>
            <person name="Ohm R.A."/>
            <person name="Otillar R.P."/>
            <person name="Pangilinan J."/>
            <person name="Peng Y."/>
            <person name="Rokas A."/>
            <person name="Rosa C.A."/>
            <person name="Scheuner C."/>
            <person name="Sibirny A.A."/>
            <person name="Slot J.C."/>
            <person name="Stielow J.B."/>
            <person name="Sun H."/>
            <person name="Kurtzman C.P."/>
            <person name="Blackwell M."/>
            <person name="Grigoriev I.V."/>
            <person name="Jeffries T.W."/>
        </authorList>
    </citation>
    <scope>NUCLEOTIDE SEQUENCE [LARGE SCALE GENOMIC DNA]</scope>
    <source>
        <strain evidence="3">NRRL YB-2248</strain>
    </source>
</reference>